<protein>
    <submittedName>
        <fullName evidence="3">Uncharacterized protein</fullName>
    </submittedName>
</protein>
<feature type="region of interest" description="Disordered" evidence="2">
    <location>
        <begin position="304"/>
        <end position="397"/>
    </location>
</feature>
<gene>
    <name evidence="3" type="ORF">G2W53_014078</name>
</gene>
<reference evidence="3" key="1">
    <citation type="submission" date="2020-09" db="EMBL/GenBank/DDBJ databases">
        <title>Genome-Enabled Discovery of Anthraquinone Biosynthesis in Senna tora.</title>
        <authorList>
            <person name="Kang S.-H."/>
            <person name="Pandey R.P."/>
            <person name="Lee C.-M."/>
            <person name="Sim J.-S."/>
            <person name="Jeong J.-T."/>
            <person name="Choi B.-S."/>
            <person name="Jung M."/>
            <person name="Ginzburg D."/>
            <person name="Zhao K."/>
            <person name="Won S.Y."/>
            <person name="Oh T.-J."/>
            <person name="Yu Y."/>
            <person name="Kim N.-H."/>
            <person name="Lee O.R."/>
            <person name="Lee T.-H."/>
            <person name="Bashyal P."/>
            <person name="Kim T.-S."/>
            <person name="Lee W.-H."/>
            <person name="Kawkins C."/>
            <person name="Kim C.-K."/>
            <person name="Kim J.S."/>
            <person name="Ahn B.O."/>
            <person name="Rhee S.Y."/>
            <person name="Sohng J.K."/>
        </authorList>
    </citation>
    <scope>NUCLEOTIDE SEQUENCE</scope>
    <source>
        <tissue evidence="3">Leaf</tissue>
    </source>
</reference>
<evidence type="ECO:0000313" key="4">
    <source>
        <dbReference type="Proteomes" id="UP000634136"/>
    </source>
</evidence>
<proteinExistence type="predicted"/>
<feature type="region of interest" description="Disordered" evidence="2">
    <location>
        <begin position="854"/>
        <end position="922"/>
    </location>
</feature>
<dbReference type="Proteomes" id="UP000634136">
    <property type="component" value="Unassembled WGS sequence"/>
</dbReference>
<dbReference type="AlphaFoldDB" id="A0A834U2Z8"/>
<sequence>MWSTQANPSERPSMSKVLEMLEGLHYNLFRYFYSAAMSGQSSSSETVSIEEFRALYKGLGPYHRPFGEPSFANVIGGSEAVRESSVVVVTDASGSSEGVSPLLSRGRVISKGGFDGVAPRSSGGAEAASDEHAGLDTIVVETRSTLTSAHDLRNIWELFFASFEREVSTALKSRDPNGSSPRFSFDFDIVPAKPDECLRWKRLIEPLSDAPKKWKKDFFFVVPRAKSTPSWWFDSEGESFFPPKWIEPNSEIPRPKLGDCSEESLKTISALANLSSPKKLRSLLMIGEDGTSKHNITRILATTKREEARRGGHRQTCLLMGDGSVVRASSGRSTTSKGARTRRASERTSKGKEVAAYKDPKSQGPPPPRKLVINEGGEKKRAREKSPEVSSPIAKKVKTSSLSRDMLVDLAQTLPSPPSVVPPSAEKEIPLLSYDPAVDVHVGERSLAPTYLELDDYLVCKSDRSLYRSEYDAASLIRNKMSCSDDRSALEKLVHGRKNGSREKSPEVSSAIAKKVKTSSLSRDMLVDLAQTLPSPPSVVPPSAEKEIPLLSYDPAVDVHVGERSLAPTCPELDDYLVCKSDRSLYRSEYDAASLIRNKMSCSDDHFALEKLVRNHGPWALRDLLGNEMVRMCFTYAAFVETEERMKLGEREKAASALTSERDRLKLEKETTVANMEVYRTKMSGFEMEANNLEEQNKCMSERNDKVFEQNLKLTEDLAAAVAARDKLAADSKGYLDLLSQNQKEIDNLKQALEFAREDHKSAVLGAKESIDWAWNNCLDQVKLLNPDLPITFDGMDVYLSVVDGKLVSATSPKEEEAGKEIEAKEIIDVEKIDPSSPPEKSLSLAHLFEEAAKDPSVAGTYPSDQRSPSRTTPADPAVAGVDSSLPDDPTNFPIAEVDPPLAEEGPRSVEDEYFQGYDGSF</sequence>
<evidence type="ECO:0000313" key="3">
    <source>
        <dbReference type="EMBL" id="KAF7831745.1"/>
    </source>
</evidence>
<keyword evidence="1" id="KW-0175">Coiled coil</keyword>
<evidence type="ECO:0000256" key="1">
    <source>
        <dbReference type="SAM" id="Coils"/>
    </source>
</evidence>
<dbReference type="EMBL" id="JAAIUW010000005">
    <property type="protein sequence ID" value="KAF7831745.1"/>
    <property type="molecule type" value="Genomic_DNA"/>
</dbReference>
<feature type="coiled-coil region" evidence="1">
    <location>
        <begin position="676"/>
        <end position="710"/>
    </location>
</feature>
<name>A0A834U2Z8_9FABA</name>
<feature type="compositionally biased region" description="Basic and acidic residues" evidence="2">
    <location>
        <begin position="376"/>
        <end position="387"/>
    </location>
</feature>
<comment type="caution">
    <text evidence="3">The sequence shown here is derived from an EMBL/GenBank/DDBJ whole genome shotgun (WGS) entry which is preliminary data.</text>
</comment>
<keyword evidence="4" id="KW-1185">Reference proteome</keyword>
<evidence type="ECO:0000256" key="2">
    <source>
        <dbReference type="SAM" id="MobiDB-lite"/>
    </source>
</evidence>
<feature type="compositionally biased region" description="Polar residues" evidence="2">
    <location>
        <begin position="863"/>
        <end position="873"/>
    </location>
</feature>
<accession>A0A834U2Z8</accession>
<feature type="compositionally biased region" description="Basic and acidic residues" evidence="2">
    <location>
        <begin position="343"/>
        <end position="361"/>
    </location>
</feature>
<organism evidence="3 4">
    <name type="scientific">Senna tora</name>
    <dbReference type="NCBI Taxonomy" id="362788"/>
    <lineage>
        <taxon>Eukaryota</taxon>
        <taxon>Viridiplantae</taxon>
        <taxon>Streptophyta</taxon>
        <taxon>Embryophyta</taxon>
        <taxon>Tracheophyta</taxon>
        <taxon>Spermatophyta</taxon>
        <taxon>Magnoliopsida</taxon>
        <taxon>eudicotyledons</taxon>
        <taxon>Gunneridae</taxon>
        <taxon>Pentapetalae</taxon>
        <taxon>rosids</taxon>
        <taxon>fabids</taxon>
        <taxon>Fabales</taxon>
        <taxon>Fabaceae</taxon>
        <taxon>Caesalpinioideae</taxon>
        <taxon>Cassia clade</taxon>
        <taxon>Senna</taxon>
    </lineage>
</organism>